<dbReference type="InterPro" id="IPR021005">
    <property type="entry name" value="Znf_CGNR"/>
</dbReference>
<dbReference type="InterPro" id="IPR023286">
    <property type="entry name" value="ABATE_dom_sf"/>
</dbReference>
<evidence type="ECO:0000313" key="2">
    <source>
        <dbReference type="EMBL" id="MCS5714930.1"/>
    </source>
</evidence>
<name>A0ABT2GI36_9MICO</name>
<dbReference type="EMBL" id="JANTEZ010000003">
    <property type="protein sequence ID" value="MCS5714930.1"/>
    <property type="molecule type" value="Genomic_DNA"/>
</dbReference>
<organism evidence="2 3">
    <name type="scientific">Herbiconiux gentiana</name>
    <dbReference type="NCBI Taxonomy" id="2970912"/>
    <lineage>
        <taxon>Bacteria</taxon>
        <taxon>Bacillati</taxon>
        <taxon>Actinomycetota</taxon>
        <taxon>Actinomycetes</taxon>
        <taxon>Micrococcales</taxon>
        <taxon>Microbacteriaceae</taxon>
        <taxon>Herbiconiux</taxon>
    </lineage>
</organism>
<keyword evidence="3" id="KW-1185">Reference proteome</keyword>
<comment type="caution">
    <text evidence="2">The sequence shown here is derived from an EMBL/GenBank/DDBJ whole genome shotgun (WGS) entry which is preliminary data.</text>
</comment>
<accession>A0ABT2GI36</accession>
<dbReference type="Gene3D" id="1.10.3300.10">
    <property type="entry name" value="Jann2411-like domain"/>
    <property type="match status" value="1"/>
</dbReference>
<dbReference type="Proteomes" id="UP001165580">
    <property type="component" value="Unassembled WGS sequence"/>
</dbReference>
<dbReference type="RefSeq" id="WP_259486421.1">
    <property type="nucleotide sequence ID" value="NZ_JANTEZ010000003.1"/>
</dbReference>
<sequence>MSTIGPQAPGELEFVRAFVNSVDLETGVDALRDEASWREWARAAGAGAAGAGAAGADAAGVDAAASVSPAALRRARAFREELRLALLANHDREPLPASTAAALTAAARRTRVELLFAPSGVEYAGATSGLDGVVARVVAATAGALADGSWSRLKACRNDACRWGFYDHSRSRTGQWCSMAICGNRAKQTRWRTAGARVE</sequence>
<protein>
    <submittedName>
        <fullName evidence="2">CGNR zinc finger domain-containing protein</fullName>
    </submittedName>
</protein>
<dbReference type="InterPro" id="IPR010852">
    <property type="entry name" value="ABATE"/>
</dbReference>
<reference evidence="2" key="1">
    <citation type="submission" date="2022-08" db="EMBL/GenBank/DDBJ databases">
        <authorList>
            <person name="Deng Y."/>
            <person name="Han X.-F."/>
            <person name="Zhang Y.-Q."/>
        </authorList>
    </citation>
    <scope>NUCLEOTIDE SEQUENCE</scope>
    <source>
        <strain evidence="2">CPCC 205716</strain>
    </source>
</reference>
<dbReference type="Pfam" id="PF07336">
    <property type="entry name" value="ABATE"/>
    <property type="match status" value="1"/>
</dbReference>
<gene>
    <name evidence="2" type="ORF">NVV95_10240</name>
</gene>
<dbReference type="PANTHER" id="PTHR35525:SF3">
    <property type="entry name" value="BLL6575 PROTEIN"/>
    <property type="match status" value="1"/>
</dbReference>
<evidence type="ECO:0000313" key="3">
    <source>
        <dbReference type="Proteomes" id="UP001165580"/>
    </source>
</evidence>
<evidence type="ECO:0000259" key="1">
    <source>
        <dbReference type="Pfam" id="PF11706"/>
    </source>
</evidence>
<feature type="domain" description="Zinc finger CGNR" evidence="1">
    <location>
        <begin position="152"/>
        <end position="192"/>
    </location>
</feature>
<dbReference type="SUPFAM" id="SSF160904">
    <property type="entry name" value="Jann2411-like"/>
    <property type="match status" value="1"/>
</dbReference>
<dbReference type="PANTHER" id="PTHR35525">
    <property type="entry name" value="BLL6575 PROTEIN"/>
    <property type="match status" value="1"/>
</dbReference>
<proteinExistence type="predicted"/>
<dbReference type="Pfam" id="PF11706">
    <property type="entry name" value="zf-CGNR"/>
    <property type="match status" value="1"/>
</dbReference>